<dbReference type="SUPFAM" id="SSF55811">
    <property type="entry name" value="Nudix"/>
    <property type="match status" value="1"/>
</dbReference>
<dbReference type="AlphaFoldDB" id="A0A7C5QKF9"/>
<dbReference type="PRINTS" id="PR00502">
    <property type="entry name" value="NUDIXFAMILY"/>
</dbReference>
<sequence>MKTVRTLSSNRFFSGRVFNVRRDIVRVSGKERVFDVVEAPETVAVLPVLDDGRILMVQQYRHSVGKSLFEIPGGIVDKGEDPAKAAVRELEEETGYTADKIEKLLTAFPAPAYSSEQANIYVAKGLNPSSSKNKGDEDEIMVQAFTVQDILTMVTDGRVQDFKTILAVLYYLRTQDSSRRE</sequence>
<dbReference type="InterPro" id="IPR015797">
    <property type="entry name" value="NUDIX_hydrolase-like_dom_sf"/>
</dbReference>
<proteinExistence type="predicted"/>
<dbReference type="PROSITE" id="PS00893">
    <property type="entry name" value="NUDIX_BOX"/>
    <property type="match status" value="1"/>
</dbReference>
<dbReference type="InterPro" id="IPR000086">
    <property type="entry name" value="NUDIX_hydrolase_dom"/>
</dbReference>
<dbReference type="EMBL" id="DRWN01000066">
    <property type="protein sequence ID" value="HHK69054.1"/>
    <property type="molecule type" value="Genomic_DNA"/>
</dbReference>
<comment type="cofactor">
    <cofactor evidence="1">
        <name>Mg(2+)</name>
        <dbReference type="ChEBI" id="CHEBI:18420"/>
    </cofactor>
</comment>
<dbReference type="InterPro" id="IPR020084">
    <property type="entry name" value="NUDIX_hydrolase_CS"/>
</dbReference>
<dbReference type="GO" id="GO:0019693">
    <property type="term" value="P:ribose phosphate metabolic process"/>
    <property type="evidence" value="ECO:0007669"/>
    <property type="project" value="TreeGrafter"/>
</dbReference>
<evidence type="ECO:0000256" key="1">
    <source>
        <dbReference type="ARBA" id="ARBA00001946"/>
    </source>
</evidence>
<comment type="caution">
    <text evidence="4">The sequence shown here is derived from an EMBL/GenBank/DDBJ whole genome shotgun (WGS) entry which is preliminary data.</text>
</comment>
<dbReference type="GO" id="GO:0006753">
    <property type="term" value="P:nucleoside phosphate metabolic process"/>
    <property type="evidence" value="ECO:0007669"/>
    <property type="project" value="TreeGrafter"/>
</dbReference>
<name>A0A7C5QKF9_CALS0</name>
<dbReference type="PANTHER" id="PTHR11839:SF18">
    <property type="entry name" value="NUDIX HYDROLASE DOMAIN-CONTAINING PROTEIN"/>
    <property type="match status" value="1"/>
</dbReference>
<dbReference type="GO" id="GO:0005829">
    <property type="term" value="C:cytosol"/>
    <property type="evidence" value="ECO:0007669"/>
    <property type="project" value="TreeGrafter"/>
</dbReference>
<feature type="domain" description="Nudix hydrolase" evidence="3">
    <location>
        <begin position="38"/>
        <end position="172"/>
    </location>
</feature>
<dbReference type="PANTHER" id="PTHR11839">
    <property type="entry name" value="UDP/ADP-SUGAR PYROPHOSPHATASE"/>
    <property type="match status" value="1"/>
</dbReference>
<accession>A0A7C5QKF9</accession>
<dbReference type="InterPro" id="IPR020476">
    <property type="entry name" value="Nudix_hydrolase"/>
</dbReference>
<evidence type="ECO:0000256" key="2">
    <source>
        <dbReference type="ARBA" id="ARBA00022801"/>
    </source>
</evidence>
<protein>
    <submittedName>
        <fullName evidence="4">NUDIX hydrolase</fullName>
    </submittedName>
</protein>
<dbReference type="GO" id="GO:0016462">
    <property type="term" value="F:pyrophosphatase activity"/>
    <property type="evidence" value="ECO:0007669"/>
    <property type="project" value="UniProtKB-ARBA"/>
</dbReference>
<organism evidence="4">
    <name type="scientific">Caldiarchaeum subterraneum</name>
    <dbReference type="NCBI Taxonomy" id="311458"/>
    <lineage>
        <taxon>Archaea</taxon>
        <taxon>Nitrososphaerota</taxon>
        <taxon>Candidatus Caldarchaeales</taxon>
        <taxon>Candidatus Caldarchaeaceae</taxon>
        <taxon>Candidatus Caldarchaeum</taxon>
    </lineage>
</organism>
<keyword evidence="2 4" id="KW-0378">Hydrolase</keyword>
<dbReference type="Gene3D" id="3.90.79.10">
    <property type="entry name" value="Nucleoside Triphosphate Pyrophosphohydrolase"/>
    <property type="match status" value="1"/>
</dbReference>
<gene>
    <name evidence="4" type="ORF">ENM11_07925</name>
</gene>
<dbReference type="CDD" id="cd03424">
    <property type="entry name" value="NUDIX_ADPRase_Nudt5_UGPPase_Nudt14"/>
    <property type="match status" value="1"/>
</dbReference>
<evidence type="ECO:0000313" key="4">
    <source>
        <dbReference type="EMBL" id="HHK69054.1"/>
    </source>
</evidence>
<dbReference type="PROSITE" id="PS51462">
    <property type="entry name" value="NUDIX"/>
    <property type="match status" value="1"/>
</dbReference>
<dbReference type="Pfam" id="PF00293">
    <property type="entry name" value="NUDIX"/>
    <property type="match status" value="1"/>
</dbReference>
<reference evidence="4" key="1">
    <citation type="journal article" date="2020" name="mSystems">
        <title>Genome- and Community-Level Interaction Insights into Carbon Utilization and Element Cycling Functions of Hydrothermarchaeota in Hydrothermal Sediment.</title>
        <authorList>
            <person name="Zhou Z."/>
            <person name="Liu Y."/>
            <person name="Xu W."/>
            <person name="Pan J."/>
            <person name="Luo Z.H."/>
            <person name="Li M."/>
        </authorList>
    </citation>
    <scope>NUCLEOTIDE SEQUENCE [LARGE SCALE GENOMIC DNA]</scope>
    <source>
        <strain evidence="4">SpSt-1056</strain>
    </source>
</reference>
<evidence type="ECO:0000259" key="3">
    <source>
        <dbReference type="PROSITE" id="PS51462"/>
    </source>
</evidence>